<protein>
    <submittedName>
        <fullName evidence="2">Uncharacterized protein</fullName>
    </submittedName>
</protein>
<dbReference type="AlphaFoldDB" id="A0A1Y2IQ06"/>
<dbReference type="STRING" id="1353009.A0A1Y2IQ06"/>
<dbReference type="EMBL" id="KZ084103">
    <property type="protein sequence ID" value="OSD02714.1"/>
    <property type="molecule type" value="Genomic_DNA"/>
</dbReference>
<sequence>MLYAPPISTDLHFQRATQLTPYYGQLDGQKSTHPPHFYPSFPPPLPSTQSPSPVQMQFAGPPSSVGTFTGHDGLQRDSERPIRAPVTHPYACLNKKKQSTERRRKMFHHVLEKAIFAPHEIASMGSPHRRTIYTASLEAHIDRLHEQLLSLSLFPVAFGKLQPYHGLNSKTAKSMVSGLHHDGLDLKLKICELERANRDLEDCLLSLSITAK</sequence>
<organism evidence="2 3">
    <name type="scientific">Trametes coccinea (strain BRFM310)</name>
    <name type="common">Pycnoporus coccineus</name>
    <dbReference type="NCBI Taxonomy" id="1353009"/>
    <lineage>
        <taxon>Eukaryota</taxon>
        <taxon>Fungi</taxon>
        <taxon>Dikarya</taxon>
        <taxon>Basidiomycota</taxon>
        <taxon>Agaricomycotina</taxon>
        <taxon>Agaricomycetes</taxon>
        <taxon>Polyporales</taxon>
        <taxon>Polyporaceae</taxon>
        <taxon>Trametes</taxon>
    </lineage>
</organism>
<evidence type="ECO:0000256" key="1">
    <source>
        <dbReference type="SAM" id="MobiDB-lite"/>
    </source>
</evidence>
<proteinExistence type="predicted"/>
<feature type="compositionally biased region" description="Pro residues" evidence="1">
    <location>
        <begin position="36"/>
        <end position="46"/>
    </location>
</feature>
<reference evidence="2 3" key="1">
    <citation type="journal article" date="2015" name="Biotechnol. Biofuels">
        <title>Enhanced degradation of softwood versus hardwood by the white-rot fungus Pycnoporus coccineus.</title>
        <authorList>
            <person name="Couturier M."/>
            <person name="Navarro D."/>
            <person name="Chevret D."/>
            <person name="Henrissat B."/>
            <person name="Piumi F."/>
            <person name="Ruiz-Duenas F.J."/>
            <person name="Martinez A.T."/>
            <person name="Grigoriev I.V."/>
            <person name="Riley R."/>
            <person name="Lipzen A."/>
            <person name="Berrin J.G."/>
            <person name="Master E.R."/>
            <person name="Rosso M.N."/>
        </authorList>
    </citation>
    <scope>NUCLEOTIDE SEQUENCE [LARGE SCALE GENOMIC DNA]</scope>
    <source>
        <strain evidence="2 3">BRFM310</strain>
    </source>
</reference>
<gene>
    <name evidence="2" type="ORF">PYCCODRAFT_1467414</name>
</gene>
<feature type="region of interest" description="Disordered" evidence="1">
    <location>
        <begin position="24"/>
        <end position="87"/>
    </location>
</feature>
<keyword evidence="3" id="KW-1185">Reference proteome</keyword>
<evidence type="ECO:0000313" key="2">
    <source>
        <dbReference type="EMBL" id="OSD02714.1"/>
    </source>
</evidence>
<dbReference type="Proteomes" id="UP000193067">
    <property type="component" value="Unassembled WGS sequence"/>
</dbReference>
<feature type="compositionally biased region" description="Basic and acidic residues" evidence="1">
    <location>
        <begin position="73"/>
        <end position="82"/>
    </location>
</feature>
<name>A0A1Y2IQ06_TRAC3</name>
<accession>A0A1Y2IQ06</accession>
<evidence type="ECO:0000313" key="3">
    <source>
        <dbReference type="Proteomes" id="UP000193067"/>
    </source>
</evidence>
<dbReference type="OrthoDB" id="3245901at2759"/>